<evidence type="ECO:0000256" key="2">
    <source>
        <dbReference type="ARBA" id="ARBA00022490"/>
    </source>
</evidence>
<evidence type="ECO:0000256" key="1">
    <source>
        <dbReference type="ARBA" id="ARBA00004496"/>
    </source>
</evidence>
<evidence type="ECO:0000256" key="4">
    <source>
        <dbReference type="ARBA" id="ARBA00022694"/>
    </source>
</evidence>
<dbReference type="PROSITE" id="PS51163">
    <property type="entry name" value="YRDC"/>
    <property type="match status" value="1"/>
</dbReference>
<comment type="similarity">
    <text evidence="9">Belongs to the SUA5 family. TsaC subfamily.</text>
</comment>
<evidence type="ECO:0000256" key="3">
    <source>
        <dbReference type="ARBA" id="ARBA00022679"/>
    </source>
</evidence>
<dbReference type="RefSeq" id="WP_051527432.1">
    <property type="nucleotide sequence ID" value="NZ_JAUESS010000007.1"/>
</dbReference>
<dbReference type="InterPro" id="IPR023535">
    <property type="entry name" value="TC-AMP_synthase"/>
</dbReference>
<evidence type="ECO:0000259" key="10">
    <source>
        <dbReference type="PROSITE" id="PS51163"/>
    </source>
</evidence>
<comment type="caution">
    <text evidence="11">The sequence shown here is derived from an EMBL/GenBank/DDBJ whole genome shotgun (WGS) entry which is preliminary data.</text>
</comment>
<reference evidence="11 12" key="1">
    <citation type="submission" date="2024-09" db="EMBL/GenBank/DDBJ databases">
        <authorList>
            <person name="Sun Q."/>
            <person name="Mori K."/>
        </authorList>
    </citation>
    <scope>NUCLEOTIDE SEQUENCE [LARGE SCALE GENOMIC DNA]</scope>
    <source>
        <strain evidence="11 12">ATCC 51285</strain>
    </source>
</reference>
<keyword evidence="12" id="KW-1185">Reference proteome</keyword>
<gene>
    <name evidence="9" type="primary">tsaC</name>
    <name evidence="11" type="ORF">ACFFLH_06905</name>
</gene>
<dbReference type="GO" id="GO:0061710">
    <property type="term" value="F:L-threonylcarbamoyladenylate synthase"/>
    <property type="evidence" value="ECO:0007669"/>
    <property type="project" value="UniProtKB-EC"/>
</dbReference>
<keyword evidence="6 9" id="KW-0547">Nucleotide-binding</keyword>
<keyword evidence="5 9" id="KW-0548">Nucleotidyltransferase</keyword>
<dbReference type="PANTHER" id="PTHR17490">
    <property type="entry name" value="SUA5"/>
    <property type="match status" value="1"/>
</dbReference>
<name>A0ABV5ZA43_9GAMM</name>
<evidence type="ECO:0000256" key="6">
    <source>
        <dbReference type="ARBA" id="ARBA00022741"/>
    </source>
</evidence>
<organism evidence="11 12">
    <name type="scientific">Balneatrix alpica</name>
    <dbReference type="NCBI Taxonomy" id="75684"/>
    <lineage>
        <taxon>Bacteria</taxon>
        <taxon>Pseudomonadati</taxon>
        <taxon>Pseudomonadota</taxon>
        <taxon>Gammaproteobacteria</taxon>
        <taxon>Oceanospirillales</taxon>
        <taxon>Balneatrichaceae</taxon>
        <taxon>Balneatrix</taxon>
    </lineage>
</organism>
<dbReference type="Pfam" id="PF01300">
    <property type="entry name" value="Sua5_yciO_yrdC"/>
    <property type="match status" value="1"/>
</dbReference>
<keyword evidence="4 9" id="KW-0819">tRNA processing</keyword>
<dbReference type="Proteomes" id="UP001589628">
    <property type="component" value="Unassembled WGS sequence"/>
</dbReference>
<accession>A0ABV5ZA43</accession>
<dbReference type="HAMAP" id="MF_01852">
    <property type="entry name" value="TsaC"/>
    <property type="match status" value="1"/>
</dbReference>
<evidence type="ECO:0000256" key="9">
    <source>
        <dbReference type="HAMAP-Rule" id="MF_01852"/>
    </source>
</evidence>
<comment type="subcellular location">
    <subcellularLocation>
        <location evidence="1 9">Cytoplasm</location>
    </subcellularLocation>
</comment>
<comment type="catalytic activity">
    <reaction evidence="8 9">
        <text>L-threonine + hydrogencarbonate + ATP = L-threonylcarbamoyladenylate + diphosphate + H2O</text>
        <dbReference type="Rhea" id="RHEA:36407"/>
        <dbReference type="ChEBI" id="CHEBI:15377"/>
        <dbReference type="ChEBI" id="CHEBI:17544"/>
        <dbReference type="ChEBI" id="CHEBI:30616"/>
        <dbReference type="ChEBI" id="CHEBI:33019"/>
        <dbReference type="ChEBI" id="CHEBI:57926"/>
        <dbReference type="ChEBI" id="CHEBI:73682"/>
        <dbReference type="EC" id="2.7.7.87"/>
    </reaction>
</comment>
<dbReference type="InterPro" id="IPR006070">
    <property type="entry name" value="Sua5-like_dom"/>
</dbReference>
<dbReference type="Gene3D" id="3.90.870.10">
    <property type="entry name" value="DHBP synthase"/>
    <property type="match status" value="1"/>
</dbReference>
<dbReference type="InterPro" id="IPR017945">
    <property type="entry name" value="DHBP_synth_RibB-like_a/b_dom"/>
</dbReference>
<dbReference type="EMBL" id="JBHLZN010000002">
    <property type="protein sequence ID" value="MFB9886134.1"/>
    <property type="molecule type" value="Genomic_DNA"/>
</dbReference>
<evidence type="ECO:0000313" key="11">
    <source>
        <dbReference type="EMBL" id="MFB9886134.1"/>
    </source>
</evidence>
<comment type="function">
    <text evidence="9">Required for the formation of a threonylcarbamoyl group on adenosine at position 37 (t(6)A37) in tRNAs that read codons beginning with adenine. Catalyzes the conversion of L-threonine, HCO(3)(-)/CO(2) and ATP to give threonylcarbamoyl-AMP (TC-AMP) as the acyladenylate intermediate, with the release of diphosphate.</text>
</comment>
<dbReference type="PANTHER" id="PTHR17490:SF18">
    <property type="entry name" value="THREONYLCARBAMOYL-AMP SYNTHASE"/>
    <property type="match status" value="1"/>
</dbReference>
<dbReference type="InterPro" id="IPR050156">
    <property type="entry name" value="TC-AMP_synthase_SUA5"/>
</dbReference>
<keyword evidence="7 9" id="KW-0067">ATP-binding</keyword>
<protein>
    <recommendedName>
        <fullName evidence="9">Threonylcarbamoyl-AMP synthase</fullName>
        <shortName evidence="9">TC-AMP synthase</shortName>
        <ecNumber evidence="9">2.7.7.87</ecNumber>
    </recommendedName>
    <alternativeName>
        <fullName evidence="9">L-threonylcarbamoyladenylate synthase</fullName>
    </alternativeName>
    <alternativeName>
        <fullName evidence="9">t(6)A37 threonylcarbamoyladenosine biosynthesis protein TsaC</fullName>
    </alternativeName>
    <alternativeName>
        <fullName evidence="9">tRNA threonylcarbamoyladenosine biosynthesis protein TsaC</fullName>
    </alternativeName>
</protein>
<dbReference type="SUPFAM" id="SSF55821">
    <property type="entry name" value="YrdC/RibB"/>
    <property type="match status" value="1"/>
</dbReference>
<evidence type="ECO:0000256" key="8">
    <source>
        <dbReference type="ARBA" id="ARBA00048366"/>
    </source>
</evidence>
<proteinExistence type="inferred from homology"/>
<feature type="domain" description="YrdC-like" evidence="10">
    <location>
        <begin position="3"/>
        <end position="185"/>
    </location>
</feature>
<evidence type="ECO:0000256" key="7">
    <source>
        <dbReference type="ARBA" id="ARBA00022840"/>
    </source>
</evidence>
<evidence type="ECO:0000313" key="12">
    <source>
        <dbReference type="Proteomes" id="UP001589628"/>
    </source>
</evidence>
<dbReference type="EC" id="2.7.7.87" evidence="9"/>
<evidence type="ECO:0000256" key="5">
    <source>
        <dbReference type="ARBA" id="ARBA00022695"/>
    </source>
</evidence>
<keyword evidence="2 9" id="KW-0963">Cytoplasm</keyword>
<sequence length="185" mass="19995">MAAIHVRLACHTLREGGVIAYPTEAVWGLGCDPWNPQAFQRLLALKQRPPEKGVILVAASMAQIEPLWQDLSASQQQALAADWPGPFTWILPDQQDWVPSWIKGKHTKVAVRVSAHPLVQELCQAFGGPLVSTSANPSGRPPARSALRVRQYFGADLDGLVPGQLGGLARPTQIRDLTSGATLRA</sequence>
<keyword evidence="3 9" id="KW-0808">Transferase</keyword>